<dbReference type="GO" id="GO:0006644">
    <property type="term" value="P:phospholipid metabolic process"/>
    <property type="evidence" value="ECO:0007669"/>
    <property type="project" value="TreeGrafter"/>
</dbReference>
<organism evidence="2">
    <name type="scientific">Culicoides sonorensis</name>
    <name type="common">Biting midge</name>
    <dbReference type="NCBI Taxonomy" id="179676"/>
    <lineage>
        <taxon>Eukaryota</taxon>
        <taxon>Metazoa</taxon>
        <taxon>Ecdysozoa</taxon>
        <taxon>Arthropoda</taxon>
        <taxon>Hexapoda</taxon>
        <taxon>Insecta</taxon>
        <taxon>Pterygota</taxon>
        <taxon>Neoptera</taxon>
        <taxon>Endopterygota</taxon>
        <taxon>Diptera</taxon>
        <taxon>Nematocera</taxon>
        <taxon>Chironomoidea</taxon>
        <taxon>Ceratopogonidae</taxon>
        <taxon>Ceratopogoninae</taxon>
        <taxon>Culicoides</taxon>
        <taxon>Monoculicoides</taxon>
    </lineage>
</organism>
<dbReference type="VEuPathDB" id="VectorBase:CSON006123"/>
<dbReference type="SUPFAM" id="SSF52266">
    <property type="entry name" value="SGNH hydrolase"/>
    <property type="match status" value="1"/>
</dbReference>
<dbReference type="CDD" id="cd01824">
    <property type="entry name" value="Phospholipase_B_like"/>
    <property type="match status" value="1"/>
</dbReference>
<dbReference type="PANTHER" id="PTHR21325">
    <property type="entry name" value="PHOSPHOLIPASE B, PLB1"/>
    <property type="match status" value="1"/>
</dbReference>
<reference evidence="2" key="1">
    <citation type="submission" date="2018-04" db="EMBL/GenBank/DDBJ databases">
        <authorList>
            <person name="Go L.Y."/>
            <person name="Mitchell J.A."/>
        </authorList>
    </citation>
    <scope>NUCLEOTIDE SEQUENCE</scope>
    <source>
        <tissue evidence="2">Whole organism</tissue>
    </source>
</reference>
<evidence type="ECO:0000313" key="3">
    <source>
        <dbReference type="EMBL" id="SSX22103.1"/>
    </source>
</evidence>
<name>A0A336KFT9_CULSO</name>
<reference evidence="3" key="2">
    <citation type="submission" date="2018-07" db="EMBL/GenBank/DDBJ databases">
        <authorList>
            <person name="Quirk P.G."/>
            <person name="Krulwich T.A."/>
        </authorList>
    </citation>
    <scope>NUCLEOTIDE SEQUENCE</scope>
</reference>
<dbReference type="Gene3D" id="3.40.50.1110">
    <property type="entry name" value="SGNH hydrolase"/>
    <property type="match status" value="1"/>
</dbReference>
<dbReference type="OMA" id="WGVSASI"/>
<dbReference type="Pfam" id="PF00657">
    <property type="entry name" value="Lipase_GDSL"/>
    <property type="match status" value="1"/>
</dbReference>
<dbReference type="GO" id="GO:0004620">
    <property type="term" value="F:phospholipase activity"/>
    <property type="evidence" value="ECO:0007669"/>
    <property type="project" value="InterPro"/>
</dbReference>
<proteinExistence type="predicted"/>
<dbReference type="InterPro" id="IPR001087">
    <property type="entry name" value="GDSL"/>
</dbReference>
<sequence>MWLKSYLAFFVILIIQTSNSEKISRNNGIPLWNLTRTHEYKDNIVTSRLDVMQPVVWLYRGIREVYNRLLGPTGTRDSGDRIQKRIPDNVPFPCNTRGFRSQKVPKSVHQLRPGDIDIIGAMGDSLTSATGANSRNILEALIENRGLSWSIGGQGNWRTTLTLPNIMREFNPRLFGYSLSDAYVIHKPAQFNVAENIATASDMPFNAKTLKQRMQNDSRVKWKEHWKLITLMIGGNDFCSDVCYQTNATQWINQDQERYLIKTLRYMRDNYPRTLVNLVPSPLVNLCFSMDNVDVPRSCYLSRPVECSCLFGPVYSEKRNLYRQLERTFVGIMERVSFMPELHTDDFTVVYQPFFKDASVIYPNGILDINIMGIDCIHLSQKGHAVSANGIWNNMMEPVNQKSLGLRPLFSEFKCPSERNPYIYTNYNNNN</sequence>
<dbReference type="InterPro" id="IPR036514">
    <property type="entry name" value="SGNH_hydro_sf"/>
</dbReference>
<gene>
    <name evidence="2" type="primary">CSON006123</name>
</gene>
<accession>A0A336KFT9</accession>
<evidence type="ECO:0000256" key="1">
    <source>
        <dbReference type="SAM" id="SignalP"/>
    </source>
</evidence>
<feature type="chain" id="PRO_5036062030" evidence="1">
    <location>
        <begin position="21"/>
        <end position="431"/>
    </location>
</feature>
<feature type="signal peptide" evidence="1">
    <location>
        <begin position="1"/>
        <end position="20"/>
    </location>
</feature>
<dbReference type="PANTHER" id="PTHR21325:SF31">
    <property type="entry name" value="GH22081P-RELATED"/>
    <property type="match status" value="1"/>
</dbReference>
<keyword evidence="1" id="KW-0732">Signal</keyword>
<dbReference type="EMBL" id="UFQS01000231">
    <property type="protein sequence ID" value="SSX01723.1"/>
    <property type="molecule type" value="Genomic_DNA"/>
</dbReference>
<protein>
    <submittedName>
        <fullName evidence="2">CSON006123 protein</fullName>
    </submittedName>
</protein>
<dbReference type="InterPro" id="IPR038885">
    <property type="entry name" value="PLB1"/>
</dbReference>
<dbReference type="AlphaFoldDB" id="A0A336KFT9"/>
<dbReference type="EMBL" id="UFQT01000231">
    <property type="protein sequence ID" value="SSX22103.1"/>
    <property type="molecule type" value="Genomic_DNA"/>
</dbReference>
<dbReference type="InterPro" id="IPR035547">
    <property type="entry name" value="Phospholipase_B"/>
</dbReference>
<evidence type="ECO:0000313" key="2">
    <source>
        <dbReference type="EMBL" id="SSX01723.1"/>
    </source>
</evidence>